<dbReference type="InterPro" id="IPR034686">
    <property type="entry name" value="Terpene_cyclase-like_2"/>
</dbReference>
<dbReference type="PANTHER" id="PTHR35201">
    <property type="entry name" value="TERPENE SYNTHASE"/>
    <property type="match status" value="1"/>
</dbReference>
<keyword evidence="4 6" id="KW-0460">Magnesium</keyword>
<sequence>MEPSPVPLNLALNLGKISPFPPKAGQPYPPARNHPRWKEIYKLHDDFLMKEWPFESKKDRDMVPSRNYAGFATWCVPSADFDRMVWAGRITGIFFVLDDYVDNDKDLSKIPAFKQAAEVPGLENLLHPEDKAEIAYHNIFAEIKRDVPPDIFKQLTKLTSEWWDSHQHGRFKTFDDYSNIRRVDTGILMSHAWFRYTLGINLSNEEVFHPLMCEAEGIVSDHIGLVNDYISYLKEKVSNTDDRNIIRILMDQQGCNYNEAVKIVVEKIREKEKNFIIAGLAVINDPILGKNPEVHRWVSHLPYVMGGHHAWGQTQSSRYIVENKCEVALPSLDYAAEETPTDDRVDN</sequence>
<dbReference type="Gene3D" id="1.10.600.10">
    <property type="entry name" value="Farnesyl Diphosphate Synthase"/>
    <property type="match status" value="1"/>
</dbReference>
<evidence type="ECO:0000313" key="7">
    <source>
        <dbReference type="EMBL" id="KAF9059876.1"/>
    </source>
</evidence>
<comment type="caution">
    <text evidence="7">The sequence shown here is derived from an EMBL/GenBank/DDBJ whole genome shotgun (WGS) entry which is preliminary data.</text>
</comment>
<dbReference type="GO" id="GO:0046872">
    <property type="term" value="F:metal ion binding"/>
    <property type="evidence" value="ECO:0007669"/>
    <property type="project" value="UniProtKB-KW"/>
</dbReference>
<evidence type="ECO:0000256" key="1">
    <source>
        <dbReference type="ARBA" id="ARBA00001946"/>
    </source>
</evidence>
<evidence type="ECO:0000256" key="5">
    <source>
        <dbReference type="ARBA" id="ARBA00023239"/>
    </source>
</evidence>
<dbReference type="OrthoDB" id="3349471at2759"/>
<dbReference type="Pfam" id="PF19086">
    <property type="entry name" value="Terpene_syn_C_2"/>
    <property type="match status" value="1"/>
</dbReference>
<dbReference type="GO" id="GO:0008299">
    <property type="term" value="P:isoprenoid biosynthetic process"/>
    <property type="evidence" value="ECO:0007669"/>
    <property type="project" value="UniProtKB-ARBA"/>
</dbReference>
<keyword evidence="5 6" id="KW-0456">Lyase</keyword>
<comment type="similarity">
    <text evidence="2 6">Belongs to the terpene synthase family.</text>
</comment>
<dbReference type="SUPFAM" id="SSF48576">
    <property type="entry name" value="Terpenoid synthases"/>
    <property type="match status" value="1"/>
</dbReference>
<dbReference type="AlphaFoldDB" id="A0A9P5PAQ0"/>
<dbReference type="EC" id="4.2.3.-" evidence="6"/>
<evidence type="ECO:0000256" key="6">
    <source>
        <dbReference type="RuleBase" id="RU366034"/>
    </source>
</evidence>
<reference evidence="7" key="1">
    <citation type="submission" date="2020-11" db="EMBL/GenBank/DDBJ databases">
        <authorList>
            <consortium name="DOE Joint Genome Institute"/>
            <person name="Ahrendt S."/>
            <person name="Riley R."/>
            <person name="Andreopoulos W."/>
            <person name="Labutti K."/>
            <person name="Pangilinan J."/>
            <person name="Ruiz-Duenas F.J."/>
            <person name="Barrasa J.M."/>
            <person name="Sanchez-Garcia M."/>
            <person name="Camarero S."/>
            <person name="Miyauchi S."/>
            <person name="Serrano A."/>
            <person name="Linde D."/>
            <person name="Babiker R."/>
            <person name="Drula E."/>
            <person name="Ayuso-Fernandez I."/>
            <person name="Pacheco R."/>
            <person name="Padilla G."/>
            <person name="Ferreira P."/>
            <person name="Barriuso J."/>
            <person name="Kellner H."/>
            <person name="Castanera R."/>
            <person name="Alfaro M."/>
            <person name="Ramirez L."/>
            <person name="Pisabarro A.G."/>
            <person name="Kuo A."/>
            <person name="Tritt A."/>
            <person name="Lipzen A."/>
            <person name="He G."/>
            <person name="Yan M."/>
            <person name="Ng V."/>
            <person name="Cullen D."/>
            <person name="Martin F."/>
            <person name="Rosso M.-N."/>
            <person name="Henrissat B."/>
            <person name="Hibbett D."/>
            <person name="Martinez A.T."/>
            <person name="Grigoriev I.V."/>
        </authorList>
    </citation>
    <scope>NUCLEOTIDE SEQUENCE</scope>
    <source>
        <strain evidence="7">AH 40177</strain>
    </source>
</reference>
<protein>
    <recommendedName>
        <fullName evidence="6">Terpene synthase</fullName>
        <ecNumber evidence="6">4.2.3.-</ecNumber>
    </recommendedName>
</protein>
<dbReference type="EMBL" id="JADNRY010000273">
    <property type="protein sequence ID" value="KAF9059876.1"/>
    <property type="molecule type" value="Genomic_DNA"/>
</dbReference>
<gene>
    <name evidence="7" type="ORF">BDP27DRAFT_1452975</name>
</gene>
<keyword evidence="3 6" id="KW-0479">Metal-binding</keyword>
<dbReference type="InterPro" id="IPR008949">
    <property type="entry name" value="Isoprenoid_synthase_dom_sf"/>
</dbReference>
<proteinExistence type="inferred from homology"/>
<evidence type="ECO:0000256" key="3">
    <source>
        <dbReference type="ARBA" id="ARBA00022723"/>
    </source>
</evidence>
<comment type="cofactor">
    <cofactor evidence="1 6">
        <name>Mg(2+)</name>
        <dbReference type="ChEBI" id="CHEBI:18420"/>
    </cofactor>
</comment>
<evidence type="ECO:0000256" key="4">
    <source>
        <dbReference type="ARBA" id="ARBA00022842"/>
    </source>
</evidence>
<name>A0A9P5PAQ0_9AGAR</name>
<dbReference type="Proteomes" id="UP000772434">
    <property type="component" value="Unassembled WGS sequence"/>
</dbReference>
<evidence type="ECO:0000313" key="8">
    <source>
        <dbReference type="Proteomes" id="UP000772434"/>
    </source>
</evidence>
<evidence type="ECO:0000256" key="2">
    <source>
        <dbReference type="ARBA" id="ARBA00006333"/>
    </source>
</evidence>
<dbReference type="GO" id="GO:0010333">
    <property type="term" value="F:terpene synthase activity"/>
    <property type="evidence" value="ECO:0007669"/>
    <property type="project" value="InterPro"/>
</dbReference>
<organism evidence="7 8">
    <name type="scientific">Rhodocollybia butyracea</name>
    <dbReference type="NCBI Taxonomy" id="206335"/>
    <lineage>
        <taxon>Eukaryota</taxon>
        <taxon>Fungi</taxon>
        <taxon>Dikarya</taxon>
        <taxon>Basidiomycota</taxon>
        <taxon>Agaricomycotina</taxon>
        <taxon>Agaricomycetes</taxon>
        <taxon>Agaricomycetidae</taxon>
        <taxon>Agaricales</taxon>
        <taxon>Marasmiineae</taxon>
        <taxon>Omphalotaceae</taxon>
        <taxon>Rhodocollybia</taxon>
    </lineage>
</organism>
<accession>A0A9P5PAQ0</accession>
<keyword evidence="8" id="KW-1185">Reference proteome</keyword>
<dbReference type="PANTHER" id="PTHR35201:SF4">
    <property type="entry name" value="BETA-PINACENE SYNTHASE-RELATED"/>
    <property type="match status" value="1"/>
</dbReference>